<gene>
    <name evidence="2" type="ORF">HQ865_08320</name>
</gene>
<feature type="domain" description="FAS1" evidence="1">
    <location>
        <begin position="36"/>
        <end position="175"/>
    </location>
</feature>
<dbReference type="PROSITE" id="PS50213">
    <property type="entry name" value="FAS1"/>
    <property type="match status" value="2"/>
</dbReference>
<dbReference type="SMART" id="SM00554">
    <property type="entry name" value="FAS1"/>
    <property type="match status" value="1"/>
</dbReference>
<dbReference type="EMBL" id="CP054139">
    <property type="protein sequence ID" value="QKJ29761.1"/>
    <property type="molecule type" value="Genomic_DNA"/>
</dbReference>
<dbReference type="RefSeq" id="WP_173414453.1">
    <property type="nucleotide sequence ID" value="NZ_CP054139.1"/>
</dbReference>
<sequence length="572" mass="62386">MNRIKIVMLLIVSGIALMVSLNGCKQNHLTLTTTSTVNMYSYLQQNPNSFSLFQQIVDKAGYASFLNTYGTYTLFAPTNDGVNAYLKKTGKASVDAIDAATAKSLVSIALIADTLSTQFFTDGKLRTPTTIGQYLITGNTTVNGVSSTVINKQANLVKGNIKVGNGIIHSIDNVLIPANLTIAQTIEQNPKYSIFTAALKATGFYDTLNVSAAANTNVNRKYLTLIAIPDSVYKAAKFADFNALKTRYSTKGDPKNHADSLWLYMGYHIWSELSYISDIAVLPSHATLAPLEITTSTLIGQDVLLNNDTFNGVLEPGVKLYRPTSDMSATNGVIHNALDNYTIKIRFPSPVYFDVCVQPEILKTPGLYRGSSKNQQFNPGTIAGIVATGSSNYYVNYISGVLPIPATSTDYYYNNDYMNIGVRWRTGNNGANTIEYVTPVIVKGTYKIWIDYKRQGSGQVTPTFFDGVSLPNTFNNVDPLNGNETDAQAESRGFKSYSDSPVTTNLTSAYNGHVGRLLGIVTIKTTDHHKFKMVATAGTGDARVMLLDVIEFRPVDMDQVHPRLGRDGSLVP</sequence>
<organism evidence="2 3">
    <name type="scientific">Mucilaginibacter mali</name>
    <dbReference type="NCBI Taxonomy" id="2740462"/>
    <lineage>
        <taxon>Bacteria</taxon>
        <taxon>Pseudomonadati</taxon>
        <taxon>Bacteroidota</taxon>
        <taxon>Sphingobacteriia</taxon>
        <taxon>Sphingobacteriales</taxon>
        <taxon>Sphingobacteriaceae</taxon>
        <taxon>Mucilaginibacter</taxon>
    </lineage>
</organism>
<dbReference type="AlphaFoldDB" id="A0A7D4ULF1"/>
<name>A0A7D4ULF1_9SPHI</name>
<dbReference type="PANTHER" id="PTHR10900">
    <property type="entry name" value="PERIOSTIN-RELATED"/>
    <property type="match status" value="1"/>
</dbReference>
<keyword evidence="3" id="KW-1185">Reference proteome</keyword>
<dbReference type="PANTHER" id="PTHR10900:SF77">
    <property type="entry name" value="FI19380P1"/>
    <property type="match status" value="1"/>
</dbReference>
<evidence type="ECO:0000259" key="1">
    <source>
        <dbReference type="PROSITE" id="PS50213"/>
    </source>
</evidence>
<evidence type="ECO:0000313" key="2">
    <source>
        <dbReference type="EMBL" id="QKJ29761.1"/>
    </source>
</evidence>
<feature type="domain" description="FAS1" evidence="1">
    <location>
        <begin position="179"/>
        <end position="341"/>
    </location>
</feature>
<dbReference type="SUPFAM" id="SSF82153">
    <property type="entry name" value="FAS1 domain"/>
    <property type="match status" value="2"/>
</dbReference>
<protein>
    <submittedName>
        <fullName evidence="2">Fasciclin domain-containing protein</fullName>
    </submittedName>
</protein>
<dbReference type="InterPro" id="IPR036378">
    <property type="entry name" value="FAS1_dom_sf"/>
</dbReference>
<dbReference type="Gene3D" id="2.30.180.10">
    <property type="entry name" value="FAS1 domain"/>
    <property type="match status" value="2"/>
</dbReference>
<evidence type="ECO:0000313" key="3">
    <source>
        <dbReference type="Proteomes" id="UP000505355"/>
    </source>
</evidence>
<dbReference type="Proteomes" id="UP000505355">
    <property type="component" value="Chromosome"/>
</dbReference>
<dbReference type="InterPro" id="IPR000782">
    <property type="entry name" value="FAS1_domain"/>
</dbReference>
<dbReference type="KEGG" id="mmab:HQ865_08320"/>
<dbReference type="Pfam" id="PF02469">
    <property type="entry name" value="Fasciclin"/>
    <property type="match status" value="1"/>
</dbReference>
<proteinExistence type="predicted"/>
<accession>A0A7D4ULF1</accession>
<reference evidence="2 3" key="1">
    <citation type="submission" date="2020-05" db="EMBL/GenBank/DDBJ databases">
        <title>Mucilaginibacter mali sp. nov.</title>
        <authorList>
            <person name="Kim H.S."/>
            <person name="Lee K.C."/>
            <person name="Suh M.K."/>
            <person name="Kim J.-S."/>
            <person name="Han K.-I."/>
            <person name="Eom M.K."/>
            <person name="Shin Y.K."/>
            <person name="Lee J.-S."/>
        </authorList>
    </citation>
    <scope>NUCLEOTIDE SEQUENCE [LARGE SCALE GENOMIC DNA]</scope>
    <source>
        <strain evidence="2 3">G2-14</strain>
    </source>
</reference>
<dbReference type="InterPro" id="IPR050904">
    <property type="entry name" value="Adhesion/Biosynth-related"/>
</dbReference>